<dbReference type="RefSeq" id="WP_316243052.1">
    <property type="nucleotide sequence ID" value="NZ_FZPF01000003.1"/>
</dbReference>
<feature type="transmembrane region" description="Helical" evidence="1">
    <location>
        <begin position="249"/>
        <end position="269"/>
    </location>
</feature>
<accession>A0A0D1ELI8</accession>
<feature type="transmembrane region" description="Helical" evidence="1">
    <location>
        <begin position="289"/>
        <end position="307"/>
    </location>
</feature>
<keyword evidence="2" id="KW-0132">Cell division</keyword>
<keyword evidence="1" id="KW-0472">Membrane</keyword>
<dbReference type="EMBL" id="JYFE01000013">
    <property type="protein sequence ID" value="KIT17806.1"/>
    <property type="molecule type" value="Genomic_DNA"/>
</dbReference>
<dbReference type="GO" id="GO:0016020">
    <property type="term" value="C:membrane"/>
    <property type="evidence" value="ECO:0007669"/>
    <property type="project" value="InterPro"/>
</dbReference>
<evidence type="ECO:0000313" key="2">
    <source>
        <dbReference type="EMBL" id="KIT17806.1"/>
    </source>
</evidence>
<dbReference type="STRING" id="935700.jaqu_03950"/>
<sequence>MSAATTAKYLTRLAAQGAGWTARRTGAGLTRAVELALGDRDADRVVPPTGHTVWLTVLASAAMAFLAVFALAFALAVDQVAEGWSEELSRALTVRLPPGADDQLARTMEILSTTPGIASATQIDSTSQADLLEPWLGTGLDASSLPLPLLIDVQSDEGLDLRGLALRLHAEVPEAVLDDHATWRAPLIEAAAGLRAVGWLALALIAGTVAAIITLGAQSALAANAEAIRVLRLVGARDGFVIRAFTRRFTLRALAGAAAGTVLGGVGLYLLPAPGAVLPQGLALSGAGWLWLVLIPLLAGLVALLATKRATARALGRFE</sequence>
<dbReference type="PATRIC" id="fig|935700.4.peg.424"/>
<evidence type="ECO:0000256" key="1">
    <source>
        <dbReference type="SAM" id="Phobius"/>
    </source>
</evidence>
<dbReference type="PANTHER" id="PTHR47755:SF1">
    <property type="entry name" value="CELL DIVISION PROTEIN FTSX"/>
    <property type="match status" value="1"/>
</dbReference>
<proteinExistence type="predicted"/>
<keyword evidence="1" id="KW-0812">Transmembrane</keyword>
<dbReference type="InterPro" id="IPR004513">
    <property type="entry name" value="FtsX"/>
</dbReference>
<organism evidence="2 3">
    <name type="scientific">Jannaschia aquimarina</name>
    <dbReference type="NCBI Taxonomy" id="935700"/>
    <lineage>
        <taxon>Bacteria</taxon>
        <taxon>Pseudomonadati</taxon>
        <taxon>Pseudomonadota</taxon>
        <taxon>Alphaproteobacteria</taxon>
        <taxon>Rhodobacterales</taxon>
        <taxon>Roseobacteraceae</taxon>
        <taxon>Jannaschia</taxon>
    </lineage>
</organism>
<name>A0A0D1ELI8_9RHOB</name>
<feature type="transmembrane region" description="Helical" evidence="1">
    <location>
        <begin position="196"/>
        <end position="223"/>
    </location>
</feature>
<dbReference type="GO" id="GO:0051301">
    <property type="term" value="P:cell division"/>
    <property type="evidence" value="ECO:0007669"/>
    <property type="project" value="UniProtKB-KW"/>
</dbReference>
<keyword evidence="1" id="KW-1133">Transmembrane helix</keyword>
<comment type="caution">
    <text evidence="2">The sequence shown here is derived from an EMBL/GenBank/DDBJ whole genome shotgun (WGS) entry which is preliminary data.</text>
</comment>
<protein>
    <submittedName>
        <fullName evidence="2">Cell division ABC transporter subunit FtsX</fullName>
    </submittedName>
</protein>
<dbReference type="AlphaFoldDB" id="A0A0D1ELI8"/>
<dbReference type="PANTHER" id="PTHR47755">
    <property type="entry name" value="CELL DIVISION PROTEIN FTSX"/>
    <property type="match status" value="1"/>
</dbReference>
<keyword evidence="2" id="KW-0131">Cell cycle</keyword>
<feature type="transmembrane region" description="Helical" evidence="1">
    <location>
        <begin position="53"/>
        <end position="77"/>
    </location>
</feature>
<keyword evidence="3" id="KW-1185">Reference proteome</keyword>
<evidence type="ECO:0000313" key="3">
    <source>
        <dbReference type="Proteomes" id="UP000032232"/>
    </source>
</evidence>
<dbReference type="Proteomes" id="UP000032232">
    <property type="component" value="Unassembled WGS sequence"/>
</dbReference>
<gene>
    <name evidence="2" type="ORF">jaqu_03950</name>
</gene>
<reference evidence="2 3" key="1">
    <citation type="submission" date="2015-02" db="EMBL/GenBank/DDBJ databases">
        <title>Genome Sequence of Jannaschia aquimarina DSM28248, a member of the Roseobacter clade.</title>
        <authorList>
            <person name="Voget S."/>
            <person name="Daniel R."/>
        </authorList>
    </citation>
    <scope>NUCLEOTIDE SEQUENCE [LARGE SCALE GENOMIC DNA]</scope>
    <source>
        <strain evidence="2 3">GSW-M26</strain>
    </source>
</reference>
<dbReference type="GO" id="GO:0032153">
    <property type="term" value="C:cell division site"/>
    <property type="evidence" value="ECO:0007669"/>
    <property type="project" value="TreeGrafter"/>
</dbReference>